<feature type="region of interest" description="Disordered" evidence="11">
    <location>
        <begin position="1"/>
        <end position="23"/>
    </location>
</feature>
<feature type="transmembrane region" description="Helical" evidence="12">
    <location>
        <begin position="203"/>
        <end position="219"/>
    </location>
</feature>
<dbReference type="InterPro" id="IPR003004">
    <property type="entry name" value="GspF/PilC"/>
</dbReference>
<evidence type="ECO:0000256" key="4">
    <source>
        <dbReference type="ARBA" id="ARBA00022448"/>
    </source>
</evidence>
<evidence type="ECO:0000256" key="1">
    <source>
        <dbReference type="ARBA" id="ARBA00002684"/>
    </source>
</evidence>
<dbReference type="RefSeq" id="WP_311951030.1">
    <property type="nucleotide sequence ID" value="NZ_JAVLVU010000001.1"/>
</dbReference>
<comment type="caution">
    <text evidence="14">The sequence shown here is derived from an EMBL/GenBank/DDBJ whole genome shotgun (WGS) entry which is preliminary data.</text>
</comment>
<evidence type="ECO:0000256" key="12">
    <source>
        <dbReference type="SAM" id="Phobius"/>
    </source>
</evidence>
<dbReference type="PROSITE" id="PS00874">
    <property type="entry name" value="T2SP_F"/>
    <property type="match status" value="1"/>
</dbReference>
<comment type="function">
    <text evidence="1">Component of the type II secretion system inner membrane complex required for the energy-dependent secretion of extracellular factors such as proteases and toxins from the periplasm.</text>
</comment>
<gene>
    <name evidence="14" type="ORF">QE417_002818</name>
</gene>
<dbReference type="InterPro" id="IPR018076">
    <property type="entry name" value="T2SS_GspF_dom"/>
</dbReference>
<name>A0ABU3GWA8_9SPHI</name>
<reference evidence="15" key="1">
    <citation type="submission" date="2023-07" db="EMBL/GenBank/DDBJ databases">
        <title>Functional and genomic diversity of the sorghum phyllosphere microbiome.</title>
        <authorList>
            <person name="Shade A."/>
        </authorList>
    </citation>
    <scope>NUCLEOTIDE SEQUENCE [LARGE SCALE GENOMIC DNA]</scope>
    <source>
        <strain evidence="15">SORGH_AS_0422</strain>
    </source>
</reference>
<evidence type="ECO:0000313" key="14">
    <source>
        <dbReference type="EMBL" id="MDT3403746.1"/>
    </source>
</evidence>
<evidence type="ECO:0000256" key="3">
    <source>
        <dbReference type="ARBA" id="ARBA00005745"/>
    </source>
</evidence>
<dbReference type="PANTHER" id="PTHR30012:SF0">
    <property type="entry name" value="TYPE II SECRETION SYSTEM PROTEIN F-RELATED"/>
    <property type="match status" value="1"/>
</dbReference>
<protein>
    <recommendedName>
        <fullName evidence="9">General secretion pathway protein F</fullName>
    </recommendedName>
</protein>
<proteinExistence type="inferred from homology"/>
<sequence>MPSIDISNYKTKKKASAQKPGQDGNRVLELLNRDISFGSKELSDKKKEYLYLELGSLLQAGINLKSSFELILADQKKPKDKIMFESIQKAVLSGTTFSNALRQSGKFSLYEVYSLQIGEETGKLTEVLQDLATFYKNKIKQRRKIVSSLTYPTIVMASSLGAVLFMLKFIVPMFGEVFQRFGGELPWITQKIIDISQSFEHNFSKFLVVVIAIGIALYTQRKTERYRKFSTLLLLRVPVAGELVKKIYLARFCNAMRLLISSKLPLLRAIILTREMIGFYPVEHSLKSIERDIMKGKTFYQSLEQFDIYPAKMIQLVKVGEETNQLDYFFGRISEQYIDEVEYRTGTLSSMMEPLIIIFLGLVVGVILVSMYLPLFQMSNSFQ</sequence>
<keyword evidence="4 10" id="KW-0813">Transport</keyword>
<evidence type="ECO:0000259" key="13">
    <source>
        <dbReference type="Pfam" id="PF00482"/>
    </source>
</evidence>
<evidence type="ECO:0000256" key="6">
    <source>
        <dbReference type="ARBA" id="ARBA00022692"/>
    </source>
</evidence>
<feature type="domain" description="Type II secretion system protein GspF" evidence="13">
    <location>
        <begin position="252"/>
        <end position="374"/>
    </location>
</feature>
<dbReference type="PANTHER" id="PTHR30012">
    <property type="entry name" value="GENERAL SECRETION PATHWAY PROTEIN"/>
    <property type="match status" value="1"/>
</dbReference>
<feature type="domain" description="Type II secretion system protein GspF" evidence="13">
    <location>
        <begin position="53"/>
        <end position="172"/>
    </location>
</feature>
<dbReference type="InterPro" id="IPR042094">
    <property type="entry name" value="T2SS_GspF_sf"/>
</dbReference>
<feature type="transmembrane region" description="Helical" evidence="12">
    <location>
        <begin position="354"/>
        <end position="373"/>
    </location>
</feature>
<keyword evidence="6 10" id="KW-0812">Transmembrane</keyword>
<comment type="similarity">
    <text evidence="3 10">Belongs to the GSP F family.</text>
</comment>
<dbReference type="Proteomes" id="UP001258315">
    <property type="component" value="Unassembled WGS sequence"/>
</dbReference>
<feature type="transmembrane region" description="Helical" evidence="12">
    <location>
        <begin position="149"/>
        <end position="171"/>
    </location>
</feature>
<accession>A0ABU3GWA8</accession>
<dbReference type="Gene3D" id="1.20.81.30">
    <property type="entry name" value="Type II secretion system (T2SS), domain F"/>
    <property type="match status" value="2"/>
</dbReference>
<keyword evidence="7 12" id="KW-1133">Transmembrane helix</keyword>
<dbReference type="EMBL" id="JAVLVU010000001">
    <property type="protein sequence ID" value="MDT3403746.1"/>
    <property type="molecule type" value="Genomic_DNA"/>
</dbReference>
<evidence type="ECO:0000256" key="2">
    <source>
        <dbReference type="ARBA" id="ARBA00004651"/>
    </source>
</evidence>
<evidence type="ECO:0000256" key="9">
    <source>
        <dbReference type="ARBA" id="ARBA00030750"/>
    </source>
</evidence>
<dbReference type="InterPro" id="IPR001992">
    <property type="entry name" value="T2SS_GspF/T4SS_PilC_CS"/>
</dbReference>
<dbReference type="Pfam" id="PF00482">
    <property type="entry name" value="T2SSF"/>
    <property type="match status" value="2"/>
</dbReference>
<keyword evidence="8 12" id="KW-0472">Membrane</keyword>
<evidence type="ECO:0000256" key="8">
    <source>
        <dbReference type="ARBA" id="ARBA00023136"/>
    </source>
</evidence>
<evidence type="ECO:0000313" key="15">
    <source>
        <dbReference type="Proteomes" id="UP001258315"/>
    </source>
</evidence>
<evidence type="ECO:0000256" key="7">
    <source>
        <dbReference type="ARBA" id="ARBA00022989"/>
    </source>
</evidence>
<keyword evidence="15" id="KW-1185">Reference proteome</keyword>
<organism evidence="14 15">
    <name type="scientific">Mucilaginibacter terrae</name>
    <dbReference type="NCBI Taxonomy" id="1955052"/>
    <lineage>
        <taxon>Bacteria</taxon>
        <taxon>Pseudomonadati</taxon>
        <taxon>Bacteroidota</taxon>
        <taxon>Sphingobacteriia</taxon>
        <taxon>Sphingobacteriales</taxon>
        <taxon>Sphingobacteriaceae</taxon>
        <taxon>Mucilaginibacter</taxon>
    </lineage>
</organism>
<comment type="subcellular location">
    <subcellularLocation>
        <location evidence="2 10">Cell membrane</location>
        <topology evidence="2 10">Multi-pass membrane protein</topology>
    </subcellularLocation>
</comment>
<evidence type="ECO:0000256" key="5">
    <source>
        <dbReference type="ARBA" id="ARBA00022475"/>
    </source>
</evidence>
<keyword evidence="5" id="KW-1003">Cell membrane</keyword>
<evidence type="ECO:0000256" key="11">
    <source>
        <dbReference type="SAM" id="MobiDB-lite"/>
    </source>
</evidence>
<evidence type="ECO:0000256" key="10">
    <source>
        <dbReference type="RuleBase" id="RU003923"/>
    </source>
</evidence>